<comment type="caution">
    <text evidence="1">The sequence shown here is derived from an EMBL/GenBank/DDBJ whole genome shotgun (WGS) entry which is preliminary data.</text>
</comment>
<name>A0AAD3XQ80_NEPGR</name>
<evidence type="ECO:0000313" key="2">
    <source>
        <dbReference type="Proteomes" id="UP001279734"/>
    </source>
</evidence>
<gene>
    <name evidence="1" type="ORF">Nepgr_014844</name>
</gene>
<proteinExistence type="predicted"/>
<accession>A0AAD3XQ80</accession>
<reference evidence="1" key="1">
    <citation type="submission" date="2023-05" db="EMBL/GenBank/DDBJ databases">
        <title>Nepenthes gracilis genome sequencing.</title>
        <authorList>
            <person name="Fukushima K."/>
        </authorList>
    </citation>
    <scope>NUCLEOTIDE SEQUENCE</scope>
    <source>
        <strain evidence="1">SING2019-196</strain>
    </source>
</reference>
<organism evidence="1 2">
    <name type="scientific">Nepenthes gracilis</name>
    <name type="common">Slender pitcher plant</name>
    <dbReference type="NCBI Taxonomy" id="150966"/>
    <lineage>
        <taxon>Eukaryota</taxon>
        <taxon>Viridiplantae</taxon>
        <taxon>Streptophyta</taxon>
        <taxon>Embryophyta</taxon>
        <taxon>Tracheophyta</taxon>
        <taxon>Spermatophyta</taxon>
        <taxon>Magnoliopsida</taxon>
        <taxon>eudicotyledons</taxon>
        <taxon>Gunneridae</taxon>
        <taxon>Pentapetalae</taxon>
        <taxon>Caryophyllales</taxon>
        <taxon>Nepenthaceae</taxon>
        <taxon>Nepenthes</taxon>
    </lineage>
</organism>
<sequence>MEPTAFPAAAPSFRTESNVKLLTSSKRVLAAIHTQHHLPAVQANRQLQLHEMATTGKPPTPPAAPV</sequence>
<protein>
    <submittedName>
        <fullName evidence="1">Uncharacterized protein</fullName>
    </submittedName>
</protein>
<dbReference type="Proteomes" id="UP001279734">
    <property type="component" value="Unassembled WGS sequence"/>
</dbReference>
<dbReference type="AlphaFoldDB" id="A0AAD3XQ80"/>
<dbReference type="EMBL" id="BSYO01000012">
    <property type="protein sequence ID" value="GMH13003.1"/>
    <property type="molecule type" value="Genomic_DNA"/>
</dbReference>
<keyword evidence="2" id="KW-1185">Reference proteome</keyword>
<evidence type="ECO:0000313" key="1">
    <source>
        <dbReference type="EMBL" id="GMH13003.1"/>
    </source>
</evidence>